<accession>A0ABM0YYD7</accession>
<proteinExistence type="predicted"/>
<evidence type="ECO:0000313" key="4">
    <source>
        <dbReference type="RefSeq" id="XP_010507877.1"/>
    </source>
</evidence>
<feature type="signal peptide" evidence="2">
    <location>
        <begin position="1"/>
        <end position="30"/>
    </location>
</feature>
<keyword evidence="1 2" id="KW-0732">Signal</keyword>
<name>A0ABM0YYD7_CAMSA</name>
<dbReference type="GeneID" id="104784542"/>
<reference evidence="3" key="1">
    <citation type="journal article" date="2014" name="Nat. Commun.">
        <title>The emerging biofuel crop Camelina sativa retains a highly undifferentiated hexaploid genome structure.</title>
        <authorList>
            <person name="Kagale S."/>
            <person name="Koh C."/>
            <person name="Nixon J."/>
            <person name="Bollina V."/>
            <person name="Clarke W.E."/>
            <person name="Tuteja R."/>
            <person name="Spillane C."/>
            <person name="Robinson S.J."/>
            <person name="Links M.G."/>
            <person name="Clarke C."/>
            <person name="Higgins E.E."/>
            <person name="Huebert T."/>
            <person name="Sharpe A.G."/>
            <person name="Parkin I.A."/>
        </authorList>
    </citation>
    <scope>NUCLEOTIDE SEQUENCE [LARGE SCALE GENOMIC DNA]</scope>
    <source>
        <strain evidence="3">cv. DH55</strain>
    </source>
</reference>
<dbReference type="Proteomes" id="UP000694864">
    <property type="component" value="Chromosome 5"/>
</dbReference>
<keyword evidence="3" id="KW-1185">Reference proteome</keyword>
<sequence>MAQTFSLCFVPYMLLLSSLFAAGVTTITEGELLSSMIGVQGLIYCKQGSKLTPLQGAVARVTCERADEYGYEAEDVTVLSQATDAKGYFLATLSSSEVKDSYNNKKAMRIKECRAFLELSPSETCSFPTEINRGISGAILQKYRLLENKLKMKLFTVGPFVFSPEETHDKSIPNGY</sequence>
<dbReference type="PANTHER" id="PTHR33470">
    <property type="entry name" value="OS01G0164075 PROTEIN"/>
    <property type="match status" value="1"/>
</dbReference>
<dbReference type="PANTHER" id="PTHR33470:SF58">
    <property type="entry name" value="POLLEN OLE E 1 ALLERGEN AND EXTENSIN FAMILY PROTEIN"/>
    <property type="match status" value="1"/>
</dbReference>
<evidence type="ECO:0000256" key="2">
    <source>
        <dbReference type="SAM" id="SignalP"/>
    </source>
</evidence>
<dbReference type="RefSeq" id="XP_010507877.1">
    <property type="nucleotide sequence ID" value="XM_010509575.1"/>
</dbReference>
<protein>
    <submittedName>
        <fullName evidence="4">Proline-rich protein 3-like</fullName>
    </submittedName>
</protein>
<organism evidence="3 4">
    <name type="scientific">Camelina sativa</name>
    <name type="common">False flax</name>
    <name type="synonym">Myagrum sativum</name>
    <dbReference type="NCBI Taxonomy" id="90675"/>
    <lineage>
        <taxon>Eukaryota</taxon>
        <taxon>Viridiplantae</taxon>
        <taxon>Streptophyta</taxon>
        <taxon>Embryophyta</taxon>
        <taxon>Tracheophyta</taxon>
        <taxon>Spermatophyta</taxon>
        <taxon>Magnoliopsida</taxon>
        <taxon>eudicotyledons</taxon>
        <taxon>Gunneridae</taxon>
        <taxon>Pentapetalae</taxon>
        <taxon>rosids</taxon>
        <taxon>malvids</taxon>
        <taxon>Brassicales</taxon>
        <taxon>Brassicaceae</taxon>
        <taxon>Camelineae</taxon>
        <taxon>Camelina</taxon>
    </lineage>
</organism>
<evidence type="ECO:0000313" key="3">
    <source>
        <dbReference type="Proteomes" id="UP000694864"/>
    </source>
</evidence>
<evidence type="ECO:0000256" key="1">
    <source>
        <dbReference type="ARBA" id="ARBA00022729"/>
    </source>
</evidence>
<dbReference type="Pfam" id="PF01190">
    <property type="entry name" value="Pollen_Ole_e_1"/>
    <property type="match status" value="1"/>
</dbReference>
<gene>
    <name evidence="4" type="primary">LOC104784542</name>
</gene>
<reference evidence="4" key="2">
    <citation type="submission" date="2025-08" db="UniProtKB">
        <authorList>
            <consortium name="RefSeq"/>
        </authorList>
    </citation>
    <scope>IDENTIFICATION</scope>
    <source>
        <tissue evidence="4">Leaf</tissue>
    </source>
</reference>
<feature type="chain" id="PRO_5046457034" evidence="2">
    <location>
        <begin position="31"/>
        <end position="176"/>
    </location>
</feature>